<evidence type="ECO:0000256" key="1">
    <source>
        <dbReference type="ARBA" id="ARBA00010876"/>
    </source>
</evidence>
<evidence type="ECO:0000256" key="2">
    <source>
        <dbReference type="ARBA" id="ARBA00023235"/>
    </source>
</evidence>
<dbReference type="GO" id="GO:0009982">
    <property type="term" value="F:pseudouridine synthase activity"/>
    <property type="evidence" value="ECO:0007669"/>
    <property type="project" value="InterPro"/>
</dbReference>
<feature type="compositionally biased region" description="Low complexity" evidence="4">
    <location>
        <begin position="152"/>
        <end position="165"/>
    </location>
</feature>
<dbReference type="GO" id="GO:0140098">
    <property type="term" value="F:catalytic activity, acting on RNA"/>
    <property type="evidence" value="ECO:0007669"/>
    <property type="project" value="UniProtKB-ARBA"/>
</dbReference>
<keyword evidence="7" id="KW-1185">Reference proteome</keyword>
<dbReference type="eggNOG" id="COG0564">
    <property type="taxonomic scope" value="Bacteria"/>
</dbReference>
<feature type="domain" description="Pseudouridine synthase RsuA/RluA-like" evidence="5">
    <location>
        <begin position="89"/>
        <end position="288"/>
    </location>
</feature>
<dbReference type="GO" id="GO:0000455">
    <property type="term" value="P:enzyme-directed rRNA pseudouridine synthesis"/>
    <property type="evidence" value="ECO:0007669"/>
    <property type="project" value="TreeGrafter"/>
</dbReference>
<dbReference type="PANTHER" id="PTHR21600">
    <property type="entry name" value="MITOCHONDRIAL RNA PSEUDOURIDINE SYNTHASE"/>
    <property type="match status" value="1"/>
</dbReference>
<evidence type="ECO:0000313" key="6">
    <source>
        <dbReference type="EMBL" id="AHC15266.1"/>
    </source>
</evidence>
<protein>
    <submittedName>
        <fullName evidence="6">Ribosomal large subunit pseudouridine synthase D</fullName>
        <ecNumber evidence="6">4.2.1.70</ecNumber>
    </submittedName>
</protein>
<accession>V5WJC4</accession>
<dbReference type="InterPro" id="IPR020103">
    <property type="entry name" value="PsdUridine_synth_cat_dom_sf"/>
</dbReference>
<dbReference type="PROSITE" id="PS50889">
    <property type="entry name" value="S4"/>
    <property type="match status" value="1"/>
</dbReference>
<evidence type="ECO:0000313" key="7">
    <source>
        <dbReference type="Proteomes" id="UP000018680"/>
    </source>
</evidence>
<keyword evidence="3" id="KW-0694">RNA-binding</keyword>
<dbReference type="InterPro" id="IPR006224">
    <property type="entry name" value="PsdUridine_synth_RluA-like_CS"/>
</dbReference>
<keyword evidence="2" id="KW-0413">Isomerase</keyword>
<evidence type="ECO:0000256" key="3">
    <source>
        <dbReference type="PROSITE-ProRule" id="PRU00182"/>
    </source>
</evidence>
<dbReference type="STRING" id="1307761.L21SP2_1893"/>
<dbReference type="OrthoDB" id="305739at2"/>
<dbReference type="Gene3D" id="3.30.2350.10">
    <property type="entry name" value="Pseudouridine synthase"/>
    <property type="match status" value="1"/>
</dbReference>
<comment type="similarity">
    <text evidence="1">Belongs to the pseudouridine synthase RluA family.</text>
</comment>
<dbReference type="KEGG" id="slr:L21SP2_1893"/>
<dbReference type="AlphaFoldDB" id="V5WJC4"/>
<feature type="region of interest" description="Disordered" evidence="4">
    <location>
        <begin position="127"/>
        <end position="175"/>
    </location>
</feature>
<dbReference type="InterPro" id="IPR006145">
    <property type="entry name" value="PsdUridine_synth_RsuA/RluA"/>
</dbReference>
<dbReference type="SUPFAM" id="SSF55120">
    <property type="entry name" value="Pseudouridine synthase"/>
    <property type="match status" value="1"/>
</dbReference>
<evidence type="ECO:0000259" key="5">
    <source>
        <dbReference type="Pfam" id="PF00849"/>
    </source>
</evidence>
<name>V5WJC4_9SPIO</name>
<dbReference type="PROSITE" id="PS01129">
    <property type="entry name" value="PSI_RLU"/>
    <property type="match status" value="1"/>
</dbReference>
<dbReference type="PATRIC" id="fig|1307761.3.peg.1887"/>
<organism evidence="6 7">
    <name type="scientific">Salinispira pacifica</name>
    <dbReference type="NCBI Taxonomy" id="1307761"/>
    <lineage>
        <taxon>Bacteria</taxon>
        <taxon>Pseudomonadati</taxon>
        <taxon>Spirochaetota</taxon>
        <taxon>Spirochaetia</taxon>
        <taxon>Spirochaetales</taxon>
        <taxon>Spirochaetaceae</taxon>
        <taxon>Salinispira</taxon>
    </lineage>
</organism>
<dbReference type="CDD" id="cd02869">
    <property type="entry name" value="PseudoU_synth_RluA_like"/>
    <property type="match status" value="1"/>
</dbReference>
<dbReference type="PANTHER" id="PTHR21600:SF44">
    <property type="entry name" value="RIBOSOMAL LARGE SUBUNIT PSEUDOURIDINE SYNTHASE D"/>
    <property type="match status" value="1"/>
</dbReference>
<reference evidence="6 7" key="1">
    <citation type="journal article" date="2015" name="Stand. Genomic Sci.">
        <title>Complete genome sequence and description of Salinispira pacifica gen. nov., sp. nov., a novel spirochaete isolated form a hypersaline microbial mat.</title>
        <authorList>
            <person name="Ben Hania W."/>
            <person name="Joseph M."/>
            <person name="Schumann P."/>
            <person name="Bunk B."/>
            <person name="Fiebig A."/>
            <person name="Sproer C."/>
            <person name="Klenk H.P."/>
            <person name="Fardeau M.L."/>
            <person name="Spring S."/>
        </authorList>
    </citation>
    <scope>NUCLEOTIDE SEQUENCE [LARGE SCALE GENOMIC DNA]</scope>
    <source>
        <strain evidence="6 7">L21-RPul-D2</strain>
    </source>
</reference>
<sequence>MSRPDSIRFETRVEQDASRLDSLASREFELFNRSQFKQRVLQAYLNGKKAKASSSVKAGDLLCIDYLPEVQVSLEPQAMELNVIFENADVLVVNKPRGLVVHPGAGNPDGTLVNGFLHHCLHGSRLGPTQINSAQSNSDPINNPQSNSNQMKSSPGGEKSGPPGSAGDGEFRPGIVHRLDKDTSGVIILAKNSSALEHLSSQFRNRETRKQYTAIVEGVFSGPLQGDIKGYIRRRDRQRILFCHDDSQGKAAHTSYRVLDQNRETGTSLVALSPHSGRTHQLRVHMQHIGHPIAGDPLYNRKRYTHPLMLHARSLRILLPGEDTPRLFTADIPEDMIKTSEACGLNIRLAETDR</sequence>
<proteinExistence type="inferred from homology"/>
<dbReference type="Pfam" id="PF00849">
    <property type="entry name" value="PseudoU_synth_2"/>
    <property type="match status" value="1"/>
</dbReference>
<dbReference type="RefSeq" id="WP_024268183.1">
    <property type="nucleotide sequence ID" value="NC_023035.1"/>
</dbReference>
<dbReference type="EMBL" id="CP006939">
    <property type="protein sequence ID" value="AHC15266.1"/>
    <property type="molecule type" value="Genomic_DNA"/>
</dbReference>
<feature type="compositionally biased region" description="Polar residues" evidence="4">
    <location>
        <begin position="127"/>
        <end position="151"/>
    </location>
</feature>
<keyword evidence="6" id="KW-0456">Lyase</keyword>
<dbReference type="GO" id="GO:0003723">
    <property type="term" value="F:RNA binding"/>
    <property type="evidence" value="ECO:0007669"/>
    <property type="project" value="UniProtKB-KW"/>
</dbReference>
<evidence type="ECO:0000256" key="4">
    <source>
        <dbReference type="SAM" id="MobiDB-lite"/>
    </source>
</evidence>
<dbReference type="GO" id="GO:0004730">
    <property type="term" value="F:pseudouridylate synthase activity"/>
    <property type="evidence" value="ECO:0007669"/>
    <property type="project" value="UniProtKB-EC"/>
</dbReference>
<dbReference type="HOGENOM" id="CLU_016902_4_4_12"/>
<dbReference type="Proteomes" id="UP000018680">
    <property type="component" value="Chromosome"/>
</dbReference>
<gene>
    <name evidence="6" type="ORF">L21SP2_1893</name>
</gene>
<dbReference type="InterPro" id="IPR050188">
    <property type="entry name" value="RluA_PseudoU_synthase"/>
</dbReference>
<dbReference type="EC" id="4.2.1.70" evidence="6"/>